<feature type="transmembrane region" description="Helical" evidence="5">
    <location>
        <begin position="20"/>
        <end position="42"/>
    </location>
</feature>
<feature type="transmembrane region" description="Helical" evidence="5">
    <location>
        <begin position="190"/>
        <end position="206"/>
    </location>
</feature>
<dbReference type="InterPro" id="IPR007016">
    <property type="entry name" value="O-antigen_ligase-rel_domated"/>
</dbReference>
<feature type="transmembrane region" description="Helical" evidence="5">
    <location>
        <begin position="140"/>
        <end position="162"/>
    </location>
</feature>
<dbReference type="PANTHER" id="PTHR37422:SF21">
    <property type="entry name" value="EXOQ-LIKE PROTEIN"/>
    <property type="match status" value="1"/>
</dbReference>
<keyword evidence="4 5" id="KW-0472">Membrane</keyword>
<dbReference type="Pfam" id="PF04932">
    <property type="entry name" value="Wzy_C"/>
    <property type="match status" value="1"/>
</dbReference>
<evidence type="ECO:0000256" key="1">
    <source>
        <dbReference type="ARBA" id="ARBA00004141"/>
    </source>
</evidence>
<dbReference type="AlphaFoldDB" id="A0A7C9VA64"/>
<feature type="transmembrane region" description="Helical" evidence="5">
    <location>
        <begin position="62"/>
        <end position="80"/>
    </location>
</feature>
<evidence type="ECO:0000256" key="3">
    <source>
        <dbReference type="ARBA" id="ARBA00022989"/>
    </source>
</evidence>
<comment type="subcellular location">
    <subcellularLocation>
        <location evidence="1">Membrane</location>
        <topology evidence="1">Multi-pass membrane protein</topology>
    </subcellularLocation>
</comment>
<gene>
    <name evidence="7" type="ORF">G6N74_04475</name>
</gene>
<dbReference type="PANTHER" id="PTHR37422">
    <property type="entry name" value="TEICHURONIC ACID BIOSYNTHESIS PROTEIN TUAE"/>
    <property type="match status" value="1"/>
</dbReference>
<accession>A0A7C9VA64</accession>
<dbReference type="EMBL" id="JAAKZG010000002">
    <property type="protein sequence ID" value="NGN40310.1"/>
    <property type="molecule type" value="Genomic_DNA"/>
</dbReference>
<comment type="caution">
    <text evidence="7">The sequence shown here is derived from an EMBL/GenBank/DDBJ whole genome shotgun (WGS) entry which is preliminary data.</text>
</comment>
<dbReference type="Proteomes" id="UP000481252">
    <property type="component" value="Unassembled WGS sequence"/>
</dbReference>
<organism evidence="7 8">
    <name type="scientific">Mesorhizobium zhangyense</name>
    <dbReference type="NCBI Taxonomy" id="1776730"/>
    <lineage>
        <taxon>Bacteria</taxon>
        <taxon>Pseudomonadati</taxon>
        <taxon>Pseudomonadota</taxon>
        <taxon>Alphaproteobacteria</taxon>
        <taxon>Hyphomicrobiales</taxon>
        <taxon>Phyllobacteriaceae</taxon>
        <taxon>Mesorhizobium</taxon>
    </lineage>
</organism>
<feature type="domain" description="O-antigen ligase-related" evidence="6">
    <location>
        <begin position="217"/>
        <end position="363"/>
    </location>
</feature>
<evidence type="ECO:0000256" key="4">
    <source>
        <dbReference type="ARBA" id="ARBA00023136"/>
    </source>
</evidence>
<evidence type="ECO:0000313" key="7">
    <source>
        <dbReference type="EMBL" id="NGN40310.1"/>
    </source>
</evidence>
<feature type="transmembrane region" description="Helical" evidence="5">
    <location>
        <begin position="417"/>
        <end position="435"/>
    </location>
</feature>
<reference evidence="7 8" key="1">
    <citation type="submission" date="2020-02" db="EMBL/GenBank/DDBJ databases">
        <title>Genome sequence of the type strain CGMCC 1.15528 of Mesorhizobium zhangyense.</title>
        <authorList>
            <person name="Gao J."/>
            <person name="Sun J."/>
        </authorList>
    </citation>
    <scope>NUCLEOTIDE SEQUENCE [LARGE SCALE GENOMIC DNA]</scope>
    <source>
        <strain evidence="7 8">CGMCC 1.15528</strain>
    </source>
</reference>
<keyword evidence="8" id="KW-1185">Reference proteome</keyword>
<evidence type="ECO:0000259" key="6">
    <source>
        <dbReference type="Pfam" id="PF04932"/>
    </source>
</evidence>
<keyword evidence="3 5" id="KW-1133">Transmembrane helix</keyword>
<feature type="transmembrane region" description="Helical" evidence="5">
    <location>
        <begin position="213"/>
        <end position="229"/>
    </location>
</feature>
<feature type="transmembrane region" description="Helical" evidence="5">
    <location>
        <begin position="385"/>
        <end position="405"/>
    </location>
</feature>
<sequence length="441" mass="48435">MHLGGTSPRKISLRTTLAGAFTRTGIATAIASLLLTIVMISFRPFQPGGAEMPSAGGDIVNQLGFGALGAISIFSLFTFADRRVLMALFAPSFLLLLGFLMLSVANATDPMAALRAASFTIIGILVMATVLAIPRDADAFSTVIAFSGIFIVVLCFVGLVLFPNEAKHTTAGAEPQHAGLWRGVFTHKNIAGPVMACFSFGGLYLFRRGWKITGPFLLVAAMIFMMNTGSKTTAGLVPLAILMVAVPGIFGVRSLTPALFLLAIIGTTIGTLGIVFIEPLRLFVHHNFPDLTYTGRTTLWEFAGEMIAKKPWTGYGYESFWGTMFLWTMDQPFDRPWDIRSIVHGHNGYLDIAVIMGIPALCVAAWAFFIAPLRDYMRIPMRKENVYLGDFFMMILLFTALNSFLESFFFRRADPVWLFFVFSIIGLRLVARFPVATRTKR</sequence>
<feature type="transmembrane region" description="Helical" evidence="5">
    <location>
        <begin position="259"/>
        <end position="277"/>
    </location>
</feature>
<keyword evidence="7" id="KW-0436">Ligase</keyword>
<evidence type="ECO:0000256" key="5">
    <source>
        <dbReference type="SAM" id="Phobius"/>
    </source>
</evidence>
<protein>
    <submittedName>
        <fullName evidence="7">O-antigen ligase family protein</fullName>
    </submittedName>
</protein>
<evidence type="ECO:0000313" key="8">
    <source>
        <dbReference type="Proteomes" id="UP000481252"/>
    </source>
</evidence>
<dbReference type="GO" id="GO:0016874">
    <property type="term" value="F:ligase activity"/>
    <property type="evidence" value="ECO:0007669"/>
    <property type="project" value="UniProtKB-KW"/>
</dbReference>
<feature type="transmembrane region" description="Helical" evidence="5">
    <location>
        <begin position="235"/>
        <end position="252"/>
    </location>
</feature>
<dbReference type="InterPro" id="IPR051533">
    <property type="entry name" value="WaaL-like"/>
</dbReference>
<dbReference type="GO" id="GO:0016020">
    <property type="term" value="C:membrane"/>
    <property type="evidence" value="ECO:0007669"/>
    <property type="project" value="UniProtKB-SubCell"/>
</dbReference>
<feature type="transmembrane region" description="Helical" evidence="5">
    <location>
        <begin position="87"/>
        <end position="106"/>
    </location>
</feature>
<feature type="transmembrane region" description="Helical" evidence="5">
    <location>
        <begin position="112"/>
        <end position="133"/>
    </location>
</feature>
<name>A0A7C9VA64_9HYPH</name>
<feature type="transmembrane region" description="Helical" evidence="5">
    <location>
        <begin position="352"/>
        <end position="373"/>
    </location>
</feature>
<keyword evidence="2 5" id="KW-0812">Transmembrane</keyword>
<proteinExistence type="predicted"/>
<evidence type="ECO:0000256" key="2">
    <source>
        <dbReference type="ARBA" id="ARBA00022692"/>
    </source>
</evidence>